<feature type="region of interest" description="Disordered" evidence="4">
    <location>
        <begin position="138"/>
        <end position="165"/>
    </location>
</feature>
<evidence type="ECO:0000313" key="8">
    <source>
        <dbReference type="Proteomes" id="UP001523566"/>
    </source>
</evidence>
<dbReference type="NCBIfam" id="TIGR01730">
    <property type="entry name" value="RND_mfp"/>
    <property type="match status" value="1"/>
</dbReference>
<comment type="subcellular location">
    <subcellularLocation>
        <location evidence="1">Cell envelope</location>
    </subcellularLocation>
</comment>
<evidence type="ECO:0000259" key="6">
    <source>
        <dbReference type="Pfam" id="PF25989"/>
    </source>
</evidence>
<keyword evidence="8" id="KW-1185">Reference proteome</keyword>
<keyword evidence="3" id="KW-0175">Coiled coil</keyword>
<dbReference type="Proteomes" id="UP001523566">
    <property type="component" value="Unassembled WGS sequence"/>
</dbReference>
<evidence type="ECO:0000256" key="3">
    <source>
        <dbReference type="ARBA" id="ARBA00023054"/>
    </source>
</evidence>
<dbReference type="Gene3D" id="2.40.420.20">
    <property type="match status" value="1"/>
</dbReference>
<dbReference type="PANTHER" id="PTHR32347:SF14">
    <property type="entry name" value="EFFLUX SYSTEM COMPONENT YKNX-RELATED"/>
    <property type="match status" value="1"/>
</dbReference>
<gene>
    <name evidence="7" type="ORF">NK125_08510</name>
</gene>
<feature type="compositionally biased region" description="Basic and acidic residues" evidence="4">
    <location>
        <begin position="155"/>
        <end position="165"/>
    </location>
</feature>
<dbReference type="InterPro" id="IPR058637">
    <property type="entry name" value="YknX-like_C"/>
</dbReference>
<dbReference type="Gene3D" id="2.40.30.170">
    <property type="match status" value="1"/>
</dbReference>
<feature type="domain" description="YknX-like C-terminal permuted SH3-like" evidence="6">
    <location>
        <begin position="453"/>
        <end position="517"/>
    </location>
</feature>
<comment type="similarity">
    <text evidence="2">Belongs to the membrane fusion protein (MFP) (TC 8.A.1) family.</text>
</comment>
<keyword evidence="5" id="KW-1133">Transmembrane helix</keyword>
<evidence type="ECO:0000256" key="4">
    <source>
        <dbReference type="SAM" id="MobiDB-lite"/>
    </source>
</evidence>
<evidence type="ECO:0000256" key="1">
    <source>
        <dbReference type="ARBA" id="ARBA00004196"/>
    </source>
</evidence>
<organism evidence="7 8">
    <name type="scientific">Aequitasia blattaphilus</name>
    <dbReference type="NCBI Taxonomy" id="2949332"/>
    <lineage>
        <taxon>Bacteria</taxon>
        <taxon>Bacillati</taxon>
        <taxon>Bacillota</taxon>
        <taxon>Clostridia</taxon>
        <taxon>Lachnospirales</taxon>
        <taxon>Lachnospiraceae</taxon>
        <taxon>Aequitasia</taxon>
    </lineage>
</organism>
<keyword evidence="5" id="KW-0472">Membrane</keyword>
<evidence type="ECO:0000256" key="2">
    <source>
        <dbReference type="ARBA" id="ARBA00009477"/>
    </source>
</evidence>
<reference evidence="7 8" key="1">
    <citation type="journal article" date="2022" name="Genome Biol. Evol.">
        <title>Host diet, physiology and behaviors set the stage for Lachnospiraceae cladogenesis.</title>
        <authorList>
            <person name="Vera-Ponce De Leon A."/>
            <person name="Schneider M."/>
            <person name="Jahnes B.C."/>
            <person name="Sadowski V."/>
            <person name="Camuy-Velez L.A."/>
            <person name="Duan J."/>
            <person name="Sabree Z.L."/>
        </authorList>
    </citation>
    <scope>NUCLEOTIDE SEQUENCE [LARGE SCALE GENOMIC DNA]</scope>
    <source>
        <strain evidence="7 8">PAL113</strain>
    </source>
</reference>
<accession>A0ABT1EBY3</accession>
<dbReference type="RefSeq" id="WP_262066236.1">
    <property type="nucleotide sequence ID" value="NZ_JAMXOD010000010.1"/>
</dbReference>
<dbReference type="EMBL" id="JAMZFW010000010">
    <property type="protein sequence ID" value="MCP1102452.1"/>
    <property type="molecule type" value="Genomic_DNA"/>
</dbReference>
<evidence type="ECO:0000313" key="7">
    <source>
        <dbReference type="EMBL" id="MCP1102452.1"/>
    </source>
</evidence>
<evidence type="ECO:0000256" key="5">
    <source>
        <dbReference type="SAM" id="Phobius"/>
    </source>
</evidence>
<keyword evidence="5" id="KW-0812">Transmembrane</keyword>
<dbReference type="Pfam" id="PF25989">
    <property type="entry name" value="YknX_C"/>
    <property type="match status" value="1"/>
</dbReference>
<proteinExistence type="inferred from homology"/>
<feature type="transmembrane region" description="Helical" evidence="5">
    <location>
        <begin position="26"/>
        <end position="46"/>
    </location>
</feature>
<name>A0ABT1EBY3_9FIRM</name>
<dbReference type="PANTHER" id="PTHR32347">
    <property type="entry name" value="EFFLUX SYSTEM COMPONENT YKNX-RELATED"/>
    <property type="match status" value="1"/>
</dbReference>
<comment type="caution">
    <text evidence="7">The sequence shown here is derived from an EMBL/GenBank/DDBJ whole genome shotgun (WGS) entry which is preliminary data.</text>
</comment>
<sequence>MKKEELEKLDIVEEEVLKKKKKLPGWVIIPIIVVVFGVVVLIASLMGGDSKGQGTSLDVVKIKEGTVEETFETSGTVDSERKKTFYSPVNAPISSPKLEVGKLVKAGDVLVTFDTKDLEKNNQESNLQALSTQYTNQATKEQAAKTADASARQSAKLEEQKQKLRDQIASKQAEITDMENRMTESNVNNASIMMELENVRIDLETNAAQIQQEKVNKENEELKALVEKDATLAATYTDNAKKSAEKIIELEQGKSDLEAYQNELNAQLSTGDAEAIQAASKEVEALQTSLSELEGQDTTTDAGITSGQINQMAVSEDLSRLASMTTEELLQTARNGIKAEFDGIISKVDTQGGGMATQGIELFTLVDTKAITVRVEVSANDFSKLETGNAASVRIGKNKYKGIIEKVDRIATQNEKGNSVLGATVKITNADENIFIGVPAKVSVSVAKVENALYLPSEIINESKSGSFVYMIEGGKVKKVIVETGVNSGSNVEIVKGLEKDAQVVYDTSGSVKEGMSATAVLVEDK</sequence>
<dbReference type="InterPro" id="IPR006143">
    <property type="entry name" value="RND_pump_MFP"/>
</dbReference>
<protein>
    <submittedName>
        <fullName evidence="7">Efflux RND transporter periplasmic adaptor subunit</fullName>
    </submittedName>
</protein>
<dbReference type="InterPro" id="IPR050465">
    <property type="entry name" value="UPF0194_transport"/>
</dbReference>